<feature type="region of interest" description="Disordered" evidence="1">
    <location>
        <begin position="47"/>
        <end position="118"/>
    </location>
</feature>
<keyword evidence="3" id="KW-1185">Reference proteome</keyword>
<proteinExistence type="predicted"/>
<reference evidence="2" key="2">
    <citation type="submission" date="2020-11" db="EMBL/GenBank/DDBJ databases">
        <authorList>
            <person name="McCartney M.A."/>
            <person name="Auch B."/>
            <person name="Kono T."/>
            <person name="Mallez S."/>
            <person name="Becker A."/>
            <person name="Gohl D.M."/>
            <person name="Silverstein K.A.T."/>
            <person name="Koren S."/>
            <person name="Bechman K.B."/>
            <person name="Herman A."/>
            <person name="Abrahante J.E."/>
            <person name="Garbe J."/>
        </authorList>
    </citation>
    <scope>NUCLEOTIDE SEQUENCE</scope>
    <source>
        <strain evidence="2">Duluth1</strain>
        <tissue evidence="2">Whole animal</tissue>
    </source>
</reference>
<dbReference type="Proteomes" id="UP000828390">
    <property type="component" value="Unassembled WGS sequence"/>
</dbReference>
<organism evidence="2 3">
    <name type="scientific">Dreissena polymorpha</name>
    <name type="common">Zebra mussel</name>
    <name type="synonym">Mytilus polymorpha</name>
    <dbReference type="NCBI Taxonomy" id="45954"/>
    <lineage>
        <taxon>Eukaryota</taxon>
        <taxon>Metazoa</taxon>
        <taxon>Spiralia</taxon>
        <taxon>Lophotrochozoa</taxon>
        <taxon>Mollusca</taxon>
        <taxon>Bivalvia</taxon>
        <taxon>Autobranchia</taxon>
        <taxon>Heteroconchia</taxon>
        <taxon>Euheterodonta</taxon>
        <taxon>Imparidentia</taxon>
        <taxon>Neoheterodontei</taxon>
        <taxon>Myida</taxon>
        <taxon>Dreissenoidea</taxon>
        <taxon>Dreissenidae</taxon>
        <taxon>Dreissena</taxon>
    </lineage>
</organism>
<dbReference type="AlphaFoldDB" id="A0A9D4DN69"/>
<comment type="caution">
    <text evidence="2">The sequence shown here is derived from an EMBL/GenBank/DDBJ whole genome shotgun (WGS) entry which is preliminary data.</text>
</comment>
<feature type="compositionally biased region" description="Basic and acidic residues" evidence="1">
    <location>
        <begin position="47"/>
        <end position="110"/>
    </location>
</feature>
<dbReference type="EMBL" id="JAIWYP010000010">
    <property type="protein sequence ID" value="KAH3751771.1"/>
    <property type="molecule type" value="Genomic_DNA"/>
</dbReference>
<evidence type="ECO:0000256" key="1">
    <source>
        <dbReference type="SAM" id="MobiDB-lite"/>
    </source>
</evidence>
<sequence>MAGLVPESLADILVPPASKPAAQRNKRRIVTEGRVISGDEILKGLMEREKASAEKDRRDAQRALEADERKMMKDQEEIEKMKRKEERVEKRLAREQEQKKKADEKMDRGKLANKKFTK</sequence>
<evidence type="ECO:0000313" key="2">
    <source>
        <dbReference type="EMBL" id="KAH3751771.1"/>
    </source>
</evidence>
<reference evidence="2" key="1">
    <citation type="journal article" date="2019" name="bioRxiv">
        <title>The Genome of the Zebra Mussel, Dreissena polymorpha: A Resource for Invasive Species Research.</title>
        <authorList>
            <person name="McCartney M.A."/>
            <person name="Auch B."/>
            <person name="Kono T."/>
            <person name="Mallez S."/>
            <person name="Zhang Y."/>
            <person name="Obille A."/>
            <person name="Becker A."/>
            <person name="Abrahante J.E."/>
            <person name="Garbe J."/>
            <person name="Badalamenti J.P."/>
            <person name="Herman A."/>
            <person name="Mangelson H."/>
            <person name="Liachko I."/>
            <person name="Sullivan S."/>
            <person name="Sone E.D."/>
            <person name="Koren S."/>
            <person name="Silverstein K.A.T."/>
            <person name="Beckman K.B."/>
            <person name="Gohl D.M."/>
        </authorList>
    </citation>
    <scope>NUCLEOTIDE SEQUENCE</scope>
    <source>
        <strain evidence="2">Duluth1</strain>
        <tissue evidence="2">Whole animal</tissue>
    </source>
</reference>
<gene>
    <name evidence="2" type="ORF">DPMN_186341</name>
</gene>
<name>A0A9D4DN69_DREPO</name>
<protein>
    <submittedName>
        <fullName evidence="2">Uncharacterized protein</fullName>
    </submittedName>
</protein>
<evidence type="ECO:0000313" key="3">
    <source>
        <dbReference type="Proteomes" id="UP000828390"/>
    </source>
</evidence>
<accession>A0A9D4DN69</accession>